<dbReference type="RefSeq" id="WP_165010448.1">
    <property type="nucleotide sequence ID" value="NZ_CP064954.1"/>
</dbReference>
<evidence type="ECO:0000313" key="2">
    <source>
        <dbReference type="Proteomes" id="UP000594681"/>
    </source>
</evidence>
<dbReference type="InterPro" id="IPR024047">
    <property type="entry name" value="MM3350-like_sf"/>
</dbReference>
<evidence type="ECO:0000313" key="1">
    <source>
        <dbReference type="EMBL" id="QPK79250.1"/>
    </source>
</evidence>
<gene>
    <name evidence="1" type="ORF">G7Y31_00475</name>
</gene>
<sequence length="294" mass="31227">MSAQKLAEVIDLDSRRATLILQVAHVRAEAEVHRQIGINSSLSFRDLKDVLVVSFDLPAEGAPWHFFTLSADAAGAAQPGAARPRAGSTGKRIDPTHLLRDFLRQPGQQLGFSWGLWTFTLSVADCYPRDAGTPQALCVGGSGSFGAGFDIADINAQLTGAETADTVLSHARAEVRDLVDRSQLSDFISLLQAVDLARPVTLPPHTRAALASLPRETTAQGRDAFWSAALALTCMGDTATTDAVLGSTMQALGWSADASLARARCASSLRVLEGLGAAVPPVDRLDIYRALLQR</sequence>
<name>A0A7T0KED1_9CORY</name>
<dbReference type="SUPFAM" id="SSF159941">
    <property type="entry name" value="MM3350-like"/>
    <property type="match status" value="1"/>
</dbReference>
<dbReference type="Gene3D" id="3.10.290.30">
    <property type="entry name" value="MM3350-like"/>
    <property type="match status" value="1"/>
</dbReference>
<reference evidence="1 2" key="1">
    <citation type="submission" date="2020-11" db="EMBL/GenBank/DDBJ databases">
        <title>Corynebacterium sp. ZJ-599.</title>
        <authorList>
            <person name="Zhou J."/>
        </authorList>
    </citation>
    <scope>NUCLEOTIDE SEQUENCE [LARGE SCALE GENOMIC DNA]</scope>
    <source>
        <strain evidence="1 2">ZJ-599</strain>
    </source>
</reference>
<dbReference type="EMBL" id="CP064954">
    <property type="protein sequence ID" value="QPK79250.1"/>
    <property type="molecule type" value="Genomic_DNA"/>
</dbReference>
<dbReference type="Proteomes" id="UP000594681">
    <property type="component" value="Chromosome"/>
</dbReference>
<dbReference type="AlphaFoldDB" id="A0A7T0KED1"/>
<protein>
    <submittedName>
        <fullName evidence="1">Uncharacterized protein</fullName>
    </submittedName>
</protein>
<accession>A0A7T0KED1</accession>
<organism evidence="1 2">
    <name type="scientific">Corynebacterium lizhenjunii</name>
    <dbReference type="NCBI Taxonomy" id="2709394"/>
    <lineage>
        <taxon>Bacteria</taxon>
        <taxon>Bacillati</taxon>
        <taxon>Actinomycetota</taxon>
        <taxon>Actinomycetes</taxon>
        <taxon>Mycobacteriales</taxon>
        <taxon>Corynebacteriaceae</taxon>
        <taxon>Corynebacterium</taxon>
    </lineage>
</organism>
<proteinExistence type="predicted"/>
<dbReference type="KEGG" id="cliz:G7Y31_00475"/>
<keyword evidence="2" id="KW-1185">Reference proteome</keyword>